<evidence type="ECO:0000256" key="8">
    <source>
        <dbReference type="ARBA" id="ARBA00022694"/>
    </source>
</evidence>
<dbReference type="PROSITE" id="PS01261">
    <property type="entry name" value="UPF0020"/>
    <property type="match status" value="1"/>
</dbReference>
<evidence type="ECO:0000256" key="7">
    <source>
        <dbReference type="ARBA" id="ARBA00022691"/>
    </source>
</evidence>
<keyword evidence="4" id="KW-0820">tRNA-binding</keyword>
<keyword evidence="6" id="KW-0808">Transferase</keyword>
<evidence type="ECO:0000256" key="15">
    <source>
        <dbReference type="PROSITE-ProRule" id="PRU00529"/>
    </source>
</evidence>
<organism evidence="17 18">
    <name type="scientific">Haloferax elongans ATCC BAA-1513</name>
    <dbReference type="NCBI Taxonomy" id="1230453"/>
    <lineage>
        <taxon>Archaea</taxon>
        <taxon>Methanobacteriati</taxon>
        <taxon>Methanobacteriota</taxon>
        <taxon>Stenosarchaea group</taxon>
        <taxon>Halobacteria</taxon>
        <taxon>Halobacteriales</taxon>
        <taxon>Haloferacaceae</taxon>
        <taxon>Haloferax</taxon>
    </lineage>
</organism>
<feature type="domain" description="THUMP" evidence="16">
    <location>
        <begin position="37"/>
        <end position="138"/>
    </location>
</feature>
<dbReference type="CDD" id="cd11715">
    <property type="entry name" value="THUMP_AdoMetMT"/>
    <property type="match status" value="1"/>
</dbReference>
<dbReference type="PROSITE" id="PS51165">
    <property type="entry name" value="THUMP"/>
    <property type="match status" value="1"/>
</dbReference>
<gene>
    <name evidence="17" type="ORF">C453_02984</name>
</gene>
<evidence type="ECO:0000313" key="18">
    <source>
        <dbReference type="Proteomes" id="UP000011612"/>
    </source>
</evidence>
<evidence type="ECO:0000256" key="14">
    <source>
        <dbReference type="ARBA" id="ARBA00082665"/>
    </source>
</evidence>
<dbReference type="Proteomes" id="UP000011612">
    <property type="component" value="Unassembled WGS sequence"/>
</dbReference>
<dbReference type="SUPFAM" id="SSF143437">
    <property type="entry name" value="THUMP domain-like"/>
    <property type="match status" value="1"/>
</dbReference>
<comment type="function">
    <text evidence="11">Catalyzes the adenosylmethionine-dependent methylation of the exocyclic amino group (N(2)) of guanosine at position 10 of various tRNAs. Acts via a two-step process that leads to the formation of either N(2)-monomethyl (m(2)G) or N(2)-dimethylguanosine (m(2)(2)G).</text>
</comment>
<dbReference type="AlphaFoldDB" id="M0HS04"/>
<comment type="subcellular location">
    <subcellularLocation>
        <location evidence="1">Cytoplasm</location>
    </subcellularLocation>
</comment>
<protein>
    <recommendedName>
        <fullName evidence="13">tRNA (guanine(10)-N(2))-dimethyltransferase</fullName>
        <ecNumber evidence="13">2.1.1.213</ecNumber>
    </recommendedName>
    <alternativeName>
        <fullName evidence="14">tRNA:G10 dimethyltransferase</fullName>
    </alternativeName>
</protein>
<keyword evidence="5 17" id="KW-0489">Methyltransferase</keyword>
<sequence length="323" mass="34390">MYGLELAGEEDDFAAREAESAATGVEVVAPGLATARGVDADRAAHLAYTRRVVELVGHCDPDIEAARAIVEGATIDREGTVAVRARDVRALTGISTTDAERRLGSALVDRGFGVDLDDPDHELRVYFSEDACLVGWTVVEGVRGFGDRKPTDRPFFQPGSMAPMDARAFVNMAGAEPGARILDPMCGTGGVLLEAGLVGADVVGVDAQAKMARGAQVNVDHYVGSGAVIRGDATALPLCDDSMDGVVFDAPYGRQSKIAQHSLADLVGGALAEVHRVAPQCVMVADRSWVDEAEDAGWEVEQVFERRVHRSLVRYVHLLHRAD</sequence>
<comment type="similarity">
    <text evidence="12">Belongs to the methyltransferase superfamily. Trm-G10 family.</text>
</comment>
<dbReference type="SMART" id="SM00981">
    <property type="entry name" value="THUMP"/>
    <property type="match status" value="1"/>
</dbReference>
<dbReference type="GO" id="GO:0005737">
    <property type="term" value="C:cytoplasm"/>
    <property type="evidence" value="ECO:0007669"/>
    <property type="project" value="UniProtKB-SubCell"/>
</dbReference>
<accession>M0HS04</accession>
<dbReference type="GO" id="GO:0030488">
    <property type="term" value="P:tRNA methylation"/>
    <property type="evidence" value="ECO:0007669"/>
    <property type="project" value="TreeGrafter"/>
</dbReference>
<dbReference type="EMBL" id="AOLK01000011">
    <property type="protein sequence ID" value="ELZ87281.1"/>
    <property type="molecule type" value="Genomic_DNA"/>
</dbReference>
<keyword evidence="18" id="KW-1185">Reference proteome</keyword>
<dbReference type="Pfam" id="PF01170">
    <property type="entry name" value="UPF0020"/>
    <property type="match status" value="1"/>
</dbReference>
<comment type="subunit">
    <text evidence="2">Monomer.</text>
</comment>
<dbReference type="PATRIC" id="fig|1230453.4.peg.550"/>
<keyword evidence="7" id="KW-0949">S-adenosyl-L-methionine</keyword>
<dbReference type="STRING" id="1230453.C453_02984"/>
<evidence type="ECO:0000256" key="11">
    <source>
        <dbReference type="ARBA" id="ARBA00054380"/>
    </source>
</evidence>
<evidence type="ECO:0000256" key="4">
    <source>
        <dbReference type="ARBA" id="ARBA00022555"/>
    </source>
</evidence>
<dbReference type="SUPFAM" id="SSF53335">
    <property type="entry name" value="S-adenosyl-L-methionine-dependent methyltransferases"/>
    <property type="match status" value="1"/>
</dbReference>
<evidence type="ECO:0000256" key="3">
    <source>
        <dbReference type="ARBA" id="ARBA00022490"/>
    </source>
</evidence>
<dbReference type="CDD" id="cd02440">
    <property type="entry name" value="AdoMet_MTases"/>
    <property type="match status" value="1"/>
</dbReference>
<comment type="catalytic activity">
    <reaction evidence="10">
        <text>guanosine(10) in tRNA + 2 S-adenosyl-L-methionine = N(2)-dimethylguanosine(10) in tRNA + 2 S-adenosyl-L-homocysteine + 2 H(+)</text>
        <dbReference type="Rhea" id="RHEA:43124"/>
        <dbReference type="Rhea" id="RHEA-COMP:10355"/>
        <dbReference type="Rhea" id="RHEA-COMP:10358"/>
        <dbReference type="ChEBI" id="CHEBI:15378"/>
        <dbReference type="ChEBI" id="CHEBI:57856"/>
        <dbReference type="ChEBI" id="CHEBI:59789"/>
        <dbReference type="ChEBI" id="CHEBI:74269"/>
        <dbReference type="ChEBI" id="CHEBI:74513"/>
        <dbReference type="EC" id="2.1.1.213"/>
    </reaction>
</comment>
<evidence type="ECO:0000256" key="2">
    <source>
        <dbReference type="ARBA" id="ARBA00011245"/>
    </source>
</evidence>
<dbReference type="PANTHER" id="PTHR14911">
    <property type="entry name" value="THUMP DOMAIN-CONTAINING"/>
    <property type="match status" value="1"/>
</dbReference>
<reference evidence="17 18" key="1">
    <citation type="journal article" date="2014" name="PLoS Genet.">
        <title>Phylogenetically driven sequencing of extremely halophilic archaea reveals strategies for static and dynamic osmo-response.</title>
        <authorList>
            <person name="Becker E.A."/>
            <person name="Seitzer P.M."/>
            <person name="Tritt A."/>
            <person name="Larsen D."/>
            <person name="Krusor M."/>
            <person name="Yao A.I."/>
            <person name="Wu D."/>
            <person name="Madern D."/>
            <person name="Eisen J.A."/>
            <person name="Darling A.E."/>
            <person name="Facciotti M.T."/>
        </authorList>
    </citation>
    <scope>NUCLEOTIDE SEQUENCE [LARGE SCALE GENOMIC DNA]</scope>
    <source>
        <strain evidence="17 18">ATCC BAA-1513</strain>
    </source>
</reference>
<comment type="caution">
    <text evidence="17">The sequence shown here is derived from an EMBL/GenBank/DDBJ whole genome shotgun (WGS) entry which is preliminary data.</text>
</comment>
<proteinExistence type="inferred from homology"/>
<dbReference type="InterPro" id="IPR000241">
    <property type="entry name" value="RlmKL-like_Mtase"/>
</dbReference>
<evidence type="ECO:0000313" key="17">
    <source>
        <dbReference type="EMBL" id="ELZ87281.1"/>
    </source>
</evidence>
<dbReference type="InterPro" id="IPR029063">
    <property type="entry name" value="SAM-dependent_MTases_sf"/>
</dbReference>
<evidence type="ECO:0000256" key="6">
    <source>
        <dbReference type="ARBA" id="ARBA00022679"/>
    </source>
</evidence>
<evidence type="ECO:0000256" key="12">
    <source>
        <dbReference type="ARBA" id="ARBA00061338"/>
    </source>
</evidence>
<keyword evidence="3" id="KW-0963">Cytoplasm</keyword>
<keyword evidence="8" id="KW-0819">tRNA processing</keyword>
<evidence type="ECO:0000256" key="9">
    <source>
        <dbReference type="ARBA" id="ARBA00022884"/>
    </source>
</evidence>
<dbReference type="PANTHER" id="PTHR14911:SF21">
    <property type="entry name" value="N2-METHYLGUANOSINE TRNA METHYLTRANSFERASE"/>
    <property type="match status" value="1"/>
</dbReference>
<dbReference type="GO" id="GO:0000049">
    <property type="term" value="F:tRNA binding"/>
    <property type="evidence" value="ECO:0007669"/>
    <property type="project" value="UniProtKB-KW"/>
</dbReference>
<evidence type="ECO:0000259" key="16">
    <source>
        <dbReference type="PROSITE" id="PS51165"/>
    </source>
</evidence>
<dbReference type="GO" id="GO:0160101">
    <property type="term" value="F:tRNA (guanine(10)-N2)-dimethyltransferase activity"/>
    <property type="evidence" value="ECO:0007669"/>
    <property type="project" value="UniProtKB-EC"/>
</dbReference>
<dbReference type="FunFam" id="3.40.50.150:FF:000251">
    <property type="entry name" value="Putative RNA methylase"/>
    <property type="match status" value="1"/>
</dbReference>
<evidence type="ECO:0000256" key="10">
    <source>
        <dbReference type="ARBA" id="ARBA00051883"/>
    </source>
</evidence>
<dbReference type="Gene3D" id="3.40.50.150">
    <property type="entry name" value="Vaccinia Virus protein VP39"/>
    <property type="match status" value="1"/>
</dbReference>
<name>M0HS04_HALEO</name>
<dbReference type="Pfam" id="PF02926">
    <property type="entry name" value="THUMP"/>
    <property type="match status" value="1"/>
</dbReference>
<evidence type="ECO:0000256" key="13">
    <source>
        <dbReference type="ARBA" id="ARBA00066936"/>
    </source>
</evidence>
<evidence type="ECO:0000256" key="5">
    <source>
        <dbReference type="ARBA" id="ARBA00022603"/>
    </source>
</evidence>
<dbReference type="Gene3D" id="3.30.2130.30">
    <property type="match status" value="1"/>
</dbReference>
<keyword evidence="9 15" id="KW-0694">RNA-binding</keyword>
<dbReference type="InterPro" id="IPR053943">
    <property type="entry name" value="RlmKL-like_Mtase_CS"/>
</dbReference>
<dbReference type="EC" id="2.1.1.213" evidence="13"/>
<evidence type="ECO:0000256" key="1">
    <source>
        <dbReference type="ARBA" id="ARBA00004496"/>
    </source>
</evidence>
<dbReference type="InterPro" id="IPR004114">
    <property type="entry name" value="THUMP_dom"/>
</dbReference>